<feature type="non-terminal residue" evidence="1">
    <location>
        <position position="64"/>
    </location>
</feature>
<protein>
    <submittedName>
        <fullName evidence="1">Uncharacterized protein</fullName>
    </submittedName>
</protein>
<proteinExistence type="predicted"/>
<reference evidence="1" key="1">
    <citation type="journal article" date="2014" name="Front. Microbiol.">
        <title>High frequency of phylogenetically diverse reductive dehalogenase-homologous genes in deep subseafloor sedimentary metagenomes.</title>
        <authorList>
            <person name="Kawai M."/>
            <person name="Futagami T."/>
            <person name="Toyoda A."/>
            <person name="Takaki Y."/>
            <person name="Nishi S."/>
            <person name="Hori S."/>
            <person name="Arai W."/>
            <person name="Tsubouchi T."/>
            <person name="Morono Y."/>
            <person name="Uchiyama I."/>
            <person name="Ito T."/>
            <person name="Fujiyama A."/>
            <person name="Inagaki F."/>
            <person name="Takami H."/>
        </authorList>
    </citation>
    <scope>NUCLEOTIDE SEQUENCE</scope>
    <source>
        <strain evidence="1">Expedition CK06-06</strain>
    </source>
</reference>
<dbReference type="InterPro" id="IPR001360">
    <property type="entry name" value="Glyco_hydro_1"/>
</dbReference>
<dbReference type="Gene3D" id="3.20.20.80">
    <property type="entry name" value="Glycosidases"/>
    <property type="match status" value="1"/>
</dbReference>
<gene>
    <name evidence="1" type="ORF">S01H4_09573</name>
</gene>
<comment type="caution">
    <text evidence="1">The sequence shown here is derived from an EMBL/GenBank/DDBJ whole genome shotgun (WGS) entry which is preliminary data.</text>
</comment>
<dbReference type="PROSITE" id="PS00653">
    <property type="entry name" value="GLYCOSYL_HYDROL_F1_2"/>
    <property type="match status" value="1"/>
</dbReference>
<accession>X0ZGM7</accession>
<dbReference type="InterPro" id="IPR033132">
    <property type="entry name" value="GH_1_N_CS"/>
</dbReference>
<dbReference type="SUPFAM" id="SSF51445">
    <property type="entry name" value="(Trans)glycosidases"/>
    <property type="match status" value="1"/>
</dbReference>
<dbReference type="InterPro" id="IPR017853">
    <property type="entry name" value="GH"/>
</dbReference>
<evidence type="ECO:0000313" key="1">
    <source>
        <dbReference type="EMBL" id="GAG57327.1"/>
    </source>
</evidence>
<organism evidence="1">
    <name type="scientific">marine sediment metagenome</name>
    <dbReference type="NCBI Taxonomy" id="412755"/>
    <lineage>
        <taxon>unclassified sequences</taxon>
        <taxon>metagenomes</taxon>
        <taxon>ecological metagenomes</taxon>
    </lineage>
</organism>
<dbReference type="GO" id="GO:0005975">
    <property type="term" value="P:carbohydrate metabolic process"/>
    <property type="evidence" value="ECO:0007669"/>
    <property type="project" value="InterPro"/>
</dbReference>
<dbReference type="AlphaFoldDB" id="X0ZGM7"/>
<dbReference type="GO" id="GO:0004553">
    <property type="term" value="F:hydrolase activity, hydrolyzing O-glycosyl compounds"/>
    <property type="evidence" value="ECO:0007669"/>
    <property type="project" value="InterPro"/>
</dbReference>
<dbReference type="Pfam" id="PF00232">
    <property type="entry name" value="Glyco_hydro_1"/>
    <property type="match status" value="1"/>
</dbReference>
<dbReference type="EMBL" id="BART01003487">
    <property type="protein sequence ID" value="GAG57327.1"/>
    <property type="molecule type" value="Genomic_DNA"/>
</dbReference>
<sequence length="64" mass="7441">MKKFPKNFYWGTGLSAYQVEGGIKNDWSEAGKKYDAGKACDHYNRFEQDFDLAKNMNNNAHRFS</sequence>
<name>X0ZGM7_9ZZZZ</name>